<dbReference type="InterPro" id="IPR046623">
    <property type="entry name" value="DUF6536"/>
</dbReference>
<dbReference type="Pfam" id="PF20163">
    <property type="entry name" value="DUF6536"/>
    <property type="match status" value="1"/>
</dbReference>
<feature type="transmembrane region" description="Helical" evidence="1">
    <location>
        <begin position="83"/>
        <end position="111"/>
    </location>
</feature>
<dbReference type="PANTHER" id="PTHR35395:SF1">
    <property type="entry name" value="DUF6536 DOMAIN-CONTAINING PROTEIN"/>
    <property type="match status" value="1"/>
</dbReference>
<dbReference type="EMBL" id="MU001796">
    <property type="protein sequence ID" value="KAF2797901.1"/>
    <property type="molecule type" value="Genomic_DNA"/>
</dbReference>
<feature type="transmembrane region" description="Helical" evidence="1">
    <location>
        <begin position="497"/>
        <end position="517"/>
    </location>
</feature>
<evidence type="ECO:0000313" key="3">
    <source>
        <dbReference type="EMBL" id="KAF2797901.1"/>
    </source>
</evidence>
<feature type="transmembrane region" description="Helical" evidence="1">
    <location>
        <begin position="131"/>
        <end position="152"/>
    </location>
</feature>
<dbReference type="PANTHER" id="PTHR35395">
    <property type="entry name" value="DUF6536 DOMAIN-CONTAINING PROTEIN"/>
    <property type="match status" value="1"/>
</dbReference>
<feature type="domain" description="DUF6536" evidence="2">
    <location>
        <begin position="81"/>
        <end position="229"/>
    </location>
</feature>
<feature type="transmembrane region" description="Helical" evidence="1">
    <location>
        <begin position="397"/>
        <end position="417"/>
    </location>
</feature>
<proteinExistence type="predicted"/>
<keyword evidence="1" id="KW-0812">Transmembrane</keyword>
<feature type="transmembrane region" description="Helical" evidence="1">
    <location>
        <begin position="193"/>
        <end position="210"/>
    </location>
</feature>
<feature type="transmembrane region" description="Helical" evidence="1">
    <location>
        <begin position="656"/>
        <end position="675"/>
    </location>
</feature>
<protein>
    <recommendedName>
        <fullName evidence="2">DUF6536 domain-containing protein</fullName>
    </recommendedName>
</protein>
<feature type="transmembrane region" description="Helical" evidence="1">
    <location>
        <begin position="529"/>
        <end position="548"/>
    </location>
</feature>
<gene>
    <name evidence="3" type="ORF">K505DRAFT_322270</name>
</gene>
<keyword evidence="4" id="KW-1185">Reference proteome</keyword>
<dbReference type="OrthoDB" id="5429634at2759"/>
<sequence length="746" mass="82882">MAQAHGIYSRYADIEQDQDIGSSHSNLNPIEPLSPFLENDADNSIKSTARKRWFTALFAPVRRTFAPVRLSLRRTFHGKSWRFGLFAGVYSSLLVLVGNTVVFLVGCFYHGGYIDGIATLAQGDIHDMERISTLYHVLINVCSTILLTSSNYTMQLLCAPTRQEVDDAHMQGRWMDIGLMSFSNLRRIGRRRAVLWGVLGFSSIPLHLLFNSAIFQSNTKQDYRVDLVNGTDTGSDSAGWKVLENSAWSRIYSTGYVAGYGDLRLVVHNASFDVKLSPDWEVSLHKPDPFRPDSRCTWKSWLADTPMAGFQIQLNASTGAVEPADDGSAYRLVVNMSSPYPQDLNKSALVLPHLKWPQFDPINTSLVSTSIKLCPDLTWMAFYPYQIDHGLAQPIPYASKVLMALPFILVVIVANAMKTVAIISALKICSTGHIITIGDAVASFLERPDKSLAGKCTLSKKKLVRAYDQTNVYTKPWRFSEKLIISVIGGEHRSSTIVLSIAVVVTVTFFGIAIGSSPLGNWGTSSRLIIAWTATAPSAGGVLRNAWLANMPQFLLSMVYFAMNRVCTSICCAHEWNNYALHRKGLRVTSAPRGDQKSTHFLHLPYRWAIPLTVTQGFLHWLLSQSLFLVRVDERDKSGVLYDSSVCACGYSTRSLAVFTVVFLLLVFAVLYAILRADLKVYIPPAQHCSAVISAACHPPVGDADAALKRVRWGVVRRREEEETGTQHCSFTSWDVEMPRDGVVYT</sequence>
<keyword evidence="1" id="KW-0472">Membrane</keyword>
<dbReference type="AlphaFoldDB" id="A0A6A6XMY5"/>
<organism evidence="3 4">
    <name type="scientific">Melanomma pulvis-pyrius CBS 109.77</name>
    <dbReference type="NCBI Taxonomy" id="1314802"/>
    <lineage>
        <taxon>Eukaryota</taxon>
        <taxon>Fungi</taxon>
        <taxon>Dikarya</taxon>
        <taxon>Ascomycota</taxon>
        <taxon>Pezizomycotina</taxon>
        <taxon>Dothideomycetes</taxon>
        <taxon>Pleosporomycetidae</taxon>
        <taxon>Pleosporales</taxon>
        <taxon>Melanommataceae</taxon>
        <taxon>Melanomma</taxon>
    </lineage>
</organism>
<accession>A0A6A6XMY5</accession>
<dbReference type="Proteomes" id="UP000799757">
    <property type="component" value="Unassembled WGS sequence"/>
</dbReference>
<evidence type="ECO:0000256" key="1">
    <source>
        <dbReference type="SAM" id="Phobius"/>
    </source>
</evidence>
<name>A0A6A6XMY5_9PLEO</name>
<reference evidence="3" key="1">
    <citation type="journal article" date="2020" name="Stud. Mycol.">
        <title>101 Dothideomycetes genomes: a test case for predicting lifestyles and emergence of pathogens.</title>
        <authorList>
            <person name="Haridas S."/>
            <person name="Albert R."/>
            <person name="Binder M."/>
            <person name="Bloem J."/>
            <person name="Labutti K."/>
            <person name="Salamov A."/>
            <person name="Andreopoulos B."/>
            <person name="Baker S."/>
            <person name="Barry K."/>
            <person name="Bills G."/>
            <person name="Bluhm B."/>
            <person name="Cannon C."/>
            <person name="Castanera R."/>
            <person name="Culley D."/>
            <person name="Daum C."/>
            <person name="Ezra D."/>
            <person name="Gonzalez J."/>
            <person name="Henrissat B."/>
            <person name="Kuo A."/>
            <person name="Liang C."/>
            <person name="Lipzen A."/>
            <person name="Lutzoni F."/>
            <person name="Magnuson J."/>
            <person name="Mondo S."/>
            <person name="Nolan M."/>
            <person name="Ohm R."/>
            <person name="Pangilinan J."/>
            <person name="Park H.-J."/>
            <person name="Ramirez L."/>
            <person name="Alfaro M."/>
            <person name="Sun H."/>
            <person name="Tritt A."/>
            <person name="Yoshinaga Y."/>
            <person name="Zwiers L.-H."/>
            <person name="Turgeon B."/>
            <person name="Goodwin S."/>
            <person name="Spatafora J."/>
            <person name="Crous P."/>
            <person name="Grigoriev I."/>
        </authorList>
    </citation>
    <scope>NUCLEOTIDE SEQUENCE</scope>
    <source>
        <strain evidence="3">CBS 109.77</strain>
    </source>
</reference>
<evidence type="ECO:0000313" key="4">
    <source>
        <dbReference type="Proteomes" id="UP000799757"/>
    </source>
</evidence>
<evidence type="ECO:0000259" key="2">
    <source>
        <dbReference type="Pfam" id="PF20163"/>
    </source>
</evidence>
<keyword evidence="1" id="KW-1133">Transmembrane helix</keyword>